<keyword evidence="15" id="KW-1185">Reference proteome</keyword>
<dbReference type="Pfam" id="PF02895">
    <property type="entry name" value="H-kinase_dim"/>
    <property type="match status" value="1"/>
</dbReference>
<dbReference type="InterPro" id="IPR001789">
    <property type="entry name" value="Sig_transdc_resp-reg_receiver"/>
</dbReference>
<dbReference type="InterPro" id="IPR004105">
    <property type="entry name" value="CheA-like_dim"/>
</dbReference>
<dbReference type="SMART" id="SM00448">
    <property type="entry name" value="REC"/>
    <property type="match status" value="1"/>
</dbReference>
<dbReference type="Pfam" id="PF01584">
    <property type="entry name" value="CheW"/>
    <property type="match status" value="1"/>
</dbReference>
<dbReference type="InterPro" id="IPR036890">
    <property type="entry name" value="HATPase_C_sf"/>
</dbReference>
<comment type="catalytic activity">
    <reaction evidence="1">
        <text>ATP + protein L-histidine = ADP + protein N-phospho-L-histidine.</text>
        <dbReference type="EC" id="2.7.13.3"/>
    </reaction>
</comment>
<dbReference type="Gene3D" id="3.30.565.10">
    <property type="entry name" value="Histidine kinase-like ATPase, C-terminal domain"/>
    <property type="match status" value="1"/>
</dbReference>
<feature type="modified residue" description="Phosphohistidine" evidence="7">
    <location>
        <position position="44"/>
    </location>
</feature>
<dbReference type="SMART" id="SM00073">
    <property type="entry name" value="HPT"/>
    <property type="match status" value="1"/>
</dbReference>
<dbReference type="SUPFAM" id="SSF52172">
    <property type="entry name" value="CheY-like"/>
    <property type="match status" value="1"/>
</dbReference>
<keyword evidence="4" id="KW-0808">Transferase</keyword>
<dbReference type="Pfam" id="PF00072">
    <property type="entry name" value="Response_reg"/>
    <property type="match status" value="1"/>
</dbReference>
<dbReference type="Pfam" id="PF02518">
    <property type="entry name" value="HATPase_c"/>
    <property type="match status" value="1"/>
</dbReference>
<evidence type="ECO:0000256" key="2">
    <source>
        <dbReference type="ARBA" id="ARBA00012438"/>
    </source>
</evidence>
<sequence length="845" mass="89786">MDDLLKDFLQEATEHIDATSVELLRFEKDQTDPALVASLFRHIHTIKGSSGFLSLPRVARLTHATETLIGRLRDGATATSAHVSLILAAVDRLSMLLLEIARNEVEPEGDDKALLTQLEQGAASLRPNATLAPQDANPPAMAPQAASSSETLSSLGARLSDTVRVSVGVLDRLVGIVSELVLTRNQLLELSSAGDDEVIKAAVQNLSSVTGDLQDAVMQVRMQPVERLFATLPRLVRDLSLELGKKIELVTLGGDTELDRQVIELIRAPLTHIIRNAADHGIETGAERLALGKPEAGRIRVSANYDAGQITIEIKDDGRGLDREAIKAKAIALGLGTKESLARMSDADIFEFVMLPGFSTAQSITKISGRGVGMDVVRDNIQSIGGAVFINSAAGKGSTVILRIPLTLAIAPALILSCGRSRFAVLQMAVIEVVGVGEGFDHHIQLIHDAPVLRLRGDALPLVDLADVLDLDAPDDAPRRDGFAVILRVGGVRFGLLVETIADVQEIVIEPLSGPLARIGVFSGQTILGDGGVALILDPAAIIESMGLDNLAAPARPAPAALLAPEREKTRIILLRAGGGSLKALPLSLVMRIEEVTADRFVPSGDGYAMLYEKRLLPVFPAATDMRLDASRDYPILVLAGAGQATAIVVDEVIDVVEEELSFQKKGADPRIIGTVSMNGCIVDVLDVAYFIEMADPGVLTRGVNQRPRVLLVDDKQFFRDMLAPVLLAAGYEVTTAASGREALELAARGLRIDAAVTDIDMPDMDGYALARALLQTPGRADLPIIALAPQKTAKALEVATLCGVRALVGKFDRRALVETLGALLDGVAASGEQIERRIMAEAAA</sequence>
<dbReference type="InterPro" id="IPR036097">
    <property type="entry name" value="HisK_dim/P_sf"/>
</dbReference>
<feature type="region of interest" description="Disordered" evidence="9">
    <location>
        <begin position="129"/>
        <end position="148"/>
    </location>
</feature>
<dbReference type="InterPro" id="IPR011006">
    <property type="entry name" value="CheY-like_superfamily"/>
</dbReference>
<dbReference type="PROSITE" id="PS50851">
    <property type="entry name" value="CHEW"/>
    <property type="match status" value="2"/>
</dbReference>
<evidence type="ECO:0000256" key="8">
    <source>
        <dbReference type="PROSITE-ProRule" id="PRU00169"/>
    </source>
</evidence>
<dbReference type="Gene3D" id="2.30.30.40">
    <property type="entry name" value="SH3 Domains"/>
    <property type="match status" value="1"/>
</dbReference>
<dbReference type="CDD" id="cd00088">
    <property type="entry name" value="HPT"/>
    <property type="match status" value="1"/>
</dbReference>
<evidence type="ECO:0000313" key="14">
    <source>
        <dbReference type="EMBL" id="BDV35391.1"/>
    </source>
</evidence>
<dbReference type="SUPFAM" id="SSF55874">
    <property type="entry name" value="ATPase domain of HSP90 chaperone/DNA topoisomerase II/histidine kinase"/>
    <property type="match status" value="1"/>
</dbReference>
<dbReference type="SMART" id="SM00260">
    <property type="entry name" value="CheW"/>
    <property type="match status" value="1"/>
</dbReference>
<dbReference type="EMBL" id="AP027142">
    <property type="protein sequence ID" value="BDV35391.1"/>
    <property type="molecule type" value="Genomic_DNA"/>
</dbReference>
<keyword evidence="3 8" id="KW-0597">Phosphoprotein</keyword>
<evidence type="ECO:0000259" key="13">
    <source>
        <dbReference type="PROSITE" id="PS50894"/>
    </source>
</evidence>
<dbReference type="InterPro" id="IPR004358">
    <property type="entry name" value="Sig_transdc_His_kin-like_C"/>
</dbReference>
<dbReference type="InterPro" id="IPR036641">
    <property type="entry name" value="HPT_dom_sf"/>
</dbReference>
<dbReference type="EC" id="2.7.13.3" evidence="2"/>
<feature type="domain" description="Response regulatory" evidence="11">
    <location>
        <begin position="709"/>
        <end position="825"/>
    </location>
</feature>
<accession>A0ABN6VIA5</accession>
<dbReference type="Gene3D" id="1.10.287.560">
    <property type="entry name" value="Histidine kinase CheA-like, homodimeric domain"/>
    <property type="match status" value="1"/>
</dbReference>
<dbReference type="Proteomes" id="UP001317629">
    <property type="component" value="Chromosome"/>
</dbReference>
<feature type="modified residue" description="4-aspartylphosphate" evidence="8">
    <location>
        <position position="759"/>
    </location>
</feature>
<dbReference type="RefSeq" id="WP_281928822.1">
    <property type="nucleotide sequence ID" value="NZ_AP027142.1"/>
</dbReference>
<protein>
    <recommendedName>
        <fullName evidence="2">histidine kinase</fullName>
        <ecNumber evidence="2">2.7.13.3</ecNumber>
    </recommendedName>
</protein>
<evidence type="ECO:0000256" key="4">
    <source>
        <dbReference type="ARBA" id="ARBA00022679"/>
    </source>
</evidence>
<dbReference type="PROSITE" id="PS50109">
    <property type="entry name" value="HIS_KIN"/>
    <property type="match status" value="1"/>
</dbReference>
<dbReference type="SMART" id="SM00387">
    <property type="entry name" value="HATPase_c"/>
    <property type="match status" value="1"/>
</dbReference>
<evidence type="ECO:0000256" key="7">
    <source>
        <dbReference type="PROSITE-ProRule" id="PRU00110"/>
    </source>
</evidence>
<feature type="domain" description="Histidine kinase" evidence="10">
    <location>
        <begin position="158"/>
        <end position="408"/>
    </location>
</feature>
<dbReference type="SMART" id="SM01231">
    <property type="entry name" value="H-kinase_dim"/>
    <property type="match status" value="1"/>
</dbReference>
<dbReference type="PROSITE" id="PS50110">
    <property type="entry name" value="RESPONSE_REGULATORY"/>
    <property type="match status" value="1"/>
</dbReference>
<dbReference type="Gene3D" id="1.20.120.160">
    <property type="entry name" value="HPT domain"/>
    <property type="match status" value="1"/>
</dbReference>
<dbReference type="InterPro" id="IPR003594">
    <property type="entry name" value="HATPase_dom"/>
</dbReference>
<evidence type="ECO:0000256" key="9">
    <source>
        <dbReference type="SAM" id="MobiDB-lite"/>
    </source>
</evidence>
<dbReference type="InterPro" id="IPR002545">
    <property type="entry name" value="CheW-lke_dom"/>
</dbReference>
<dbReference type="PROSITE" id="PS50894">
    <property type="entry name" value="HPT"/>
    <property type="match status" value="1"/>
</dbReference>
<feature type="compositionally biased region" description="Low complexity" evidence="9">
    <location>
        <begin position="132"/>
        <end position="146"/>
    </location>
</feature>
<dbReference type="InterPro" id="IPR005467">
    <property type="entry name" value="His_kinase_dom"/>
</dbReference>
<reference evidence="14 15" key="1">
    <citation type="journal article" date="2023" name="Int. J. Syst. Evol. Microbiol.">
        <title>Methylocystis iwaonis sp. nov., a type II methane-oxidizing bacterium from surface soil of a rice paddy field in Japan, and emended description of the genus Methylocystis (ex Whittenbury et al. 1970) Bowman et al. 1993.</title>
        <authorList>
            <person name="Kaise H."/>
            <person name="Sawadogo J.B."/>
            <person name="Alam M.S."/>
            <person name="Ueno C."/>
            <person name="Dianou D."/>
            <person name="Shinjo R."/>
            <person name="Asakawa S."/>
        </authorList>
    </citation>
    <scope>NUCLEOTIDE SEQUENCE [LARGE SCALE GENOMIC DNA]</scope>
    <source>
        <strain evidence="14 15">SS37A-Re</strain>
    </source>
</reference>
<evidence type="ECO:0000256" key="5">
    <source>
        <dbReference type="ARBA" id="ARBA00022777"/>
    </source>
</evidence>
<evidence type="ECO:0000259" key="12">
    <source>
        <dbReference type="PROSITE" id="PS50851"/>
    </source>
</evidence>
<dbReference type="SUPFAM" id="SSF47384">
    <property type="entry name" value="Homodimeric domain of signal transducing histidine kinase"/>
    <property type="match status" value="1"/>
</dbReference>
<dbReference type="Pfam" id="PF01627">
    <property type="entry name" value="Hpt"/>
    <property type="match status" value="1"/>
</dbReference>
<dbReference type="InterPro" id="IPR051315">
    <property type="entry name" value="Bact_Chemotaxis_CheA"/>
</dbReference>
<feature type="domain" description="CheW-like" evidence="12">
    <location>
        <begin position="569"/>
        <end position="697"/>
    </location>
</feature>
<keyword evidence="6" id="KW-0902">Two-component regulatory system</keyword>
<dbReference type="InterPro" id="IPR037006">
    <property type="entry name" value="CheA-like_homodim_sf"/>
</dbReference>
<dbReference type="SUPFAM" id="SSF47226">
    <property type="entry name" value="Histidine-containing phosphotransfer domain, HPT domain"/>
    <property type="match status" value="1"/>
</dbReference>
<dbReference type="PRINTS" id="PR00344">
    <property type="entry name" value="BCTRLSENSOR"/>
</dbReference>
<dbReference type="CDD" id="cd16916">
    <property type="entry name" value="HATPase_CheA-like"/>
    <property type="match status" value="1"/>
</dbReference>
<gene>
    <name evidence="14" type="ORF">SS37A_29200</name>
</gene>
<dbReference type="InterPro" id="IPR008207">
    <property type="entry name" value="Sig_transdc_His_kin_Hpt_dom"/>
</dbReference>
<evidence type="ECO:0000256" key="3">
    <source>
        <dbReference type="ARBA" id="ARBA00022553"/>
    </source>
</evidence>
<feature type="domain" description="CheW-like" evidence="12">
    <location>
        <begin position="410"/>
        <end position="548"/>
    </location>
</feature>
<keyword evidence="5" id="KW-0418">Kinase</keyword>
<name>A0ABN6VIA5_9HYPH</name>
<dbReference type="PANTHER" id="PTHR43395:SF1">
    <property type="entry name" value="CHEMOTAXIS PROTEIN CHEA"/>
    <property type="match status" value="1"/>
</dbReference>
<dbReference type="PANTHER" id="PTHR43395">
    <property type="entry name" value="SENSOR HISTIDINE KINASE CHEA"/>
    <property type="match status" value="1"/>
</dbReference>
<dbReference type="SUPFAM" id="SSF50341">
    <property type="entry name" value="CheW-like"/>
    <property type="match status" value="2"/>
</dbReference>
<proteinExistence type="predicted"/>
<evidence type="ECO:0000259" key="11">
    <source>
        <dbReference type="PROSITE" id="PS50110"/>
    </source>
</evidence>
<organism evidence="14 15">
    <name type="scientific">Methylocystis iwaonis</name>
    <dbReference type="NCBI Taxonomy" id="2885079"/>
    <lineage>
        <taxon>Bacteria</taxon>
        <taxon>Pseudomonadati</taxon>
        <taxon>Pseudomonadota</taxon>
        <taxon>Alphaproteobacteria</taxon>
        <taxon>Hyphomicrobiales</taxon>
        <taxon>Methylocystaceae</taxon>
        <taxon>Methylocystis</taxon>
    </lineage>
</organism>
<dbReference type="InterPro" id="IPR036061">
    <property type="entry name" value="CheW-like_dom_sf"/>
</dbReference>
<evidence type="ECO:0000313" key="15">
    <source>
        <dbReference type="Proteomes" id="UP001317629"/>
    </source>
</evidence>
<feature type="domain" description="HPt" evidence="13">
    <location>
        <begin position="1"/>
        <end position="100"/>
    </location>
</feature>
<evidence type="ECO:0000259" key="10">
    <source>
        <dbReference type="PROSITE" id="PS50109"/>
    </source>
</evidence>
<evidence type="ECO:0000256" key="1">
    <source>
        <dbReference type="ARBA" id="ARBA00000085"/>
    </source>
</evidence>
<dbReference type="Gene3D" id="3.40.50.2300">
    <property type="match status" value="1"/>
</dbReference>
<evidence type="ECO:0000256" key="6">
    <source>
        <dbReference type="ARBA" id="ARBA00023012"/>
    </source>
</evidence>